<keyword evidence="3" id="KW-0472">Membrane</keyword>
<dbReference type="GeneID" id="108718206"/>
<proteinExistence type="inferred from homology"/>
<organism evidence="4 5">
    <name type="scientific">Xenopus laevis</name>
    <name type="common">African clawed frog</name>
    <dbReference type="NCBI Taxonomy" id="8355"/>
    <lineage>
        <taxon>Eukaryota</taxon>
        <taxon>Metazoa</taxon>
        <taxon>Chordata</taxon>
        <taxon>Craniata</taxon>
        <taxon>Vertebrata</taxon>
        <taxon>Euteleostomi</taxon>
        <taxon>Amphibia</taxon>
        <taxon>Batrachia</taxon>
        <taxon>Anura</taxon>
        <taxon>Pipoidea</taxon>
        <taxon>Pipidae</taxon>
        <taxon>Xenopodinae</taxon>
        <taxon>Xenopus</taxon>
        <taxon>Xenopus</taxon>
    </lineage>
</organism>
<keyword evidence="3" id="KW-1133">Transmembrane helix</keyword>
<dbReference type="InterPro" id="IPR008405">
    <property type="entry name" value="ApoL"/>
</dbReference>
<protein>
    <submittedName>
        <fullName evidence="5">Uncharacterized protein LOC108718206</fullName>
    </submittedName>
</protein>
<comment type="similarity">
    <text evidence="1">Belongs to the apolipoprotein L family.</text>
</comment>
<dbReference type="Pfam" id="PF05461">
    <property type="entry name" value="ApoL"/>
    <property type="match status" value="1"/>
</dbReference>
<evidence type="ECO:0000256" key="1">
    <source>
        <dbReference type="ARBA" id="ARBA00010090"/>
    </source>
</evidence>
<dbReference type="KEGG" id="xla:108718206"/>
<dbReference type="GO" id="GO:0006869">
    <property type="term" value="P:lipid transport"/>
    <property type="evidence" value="ECO:0007669"/>
    <property type="project" value="InterPro"/>
</dbReference>
<evidence type="ECO:0000256" key="2">
    <source>
        <dbReference type="SAM" id="MobiDB-lite"/>
    </source>
</evidence>
<dbReference type="GO" id="GO:0042157">
    <property type="term" value="P:lipoprotein metabolic process"/>
    <property type="evidence" value="ECO:0007669"/>
    <property type="project" value="InterPro"/>
</dbReference>
<dbReference type="Proteomes" id="UP000186698">
    <property type="component" value="Chromosome 5S"/>
</dbReference>
<sequence length="419" mass="44172">MENSNLKYVPLKKYYELDVVPEMSLPLSKEDQDKVYKADKKITENFCKIGDLTEGFKIHLKKCIEMLKHIADCIDKVHKDTTVANVVGNSAGVVGGITTIFGLALTPFTLGVSGILSTAGIVIAAAGGLTGLGSSIVDFVYIKNQSNKANESIEELMTDILNIQEYFSKIDNQLDKLKSLFGENTSEYSTFINNLLNSNLKSFKEGSSFFNSKNVSGLKALIHFADLFNLNALTEIIYFIQPQVQAATRAAQVASRGAHIASHGAKEASRGAHAASHGIHIASHGAKAASHGAKAASHGAKAASHGAKAASHGAKAASHGAKAASHGAKAASRGAKAAARGAKEAYHGAKAASYGAKEAYRGVKAVLISSGALVALGLAFDIFFLIQGKEELEKGAKTEQATIIRRIASALEQDSKAFE</sequence>
<feature type="transmembrane region" description="Helical" evidence="3">
    <location>
        <begin position="114"/>
        <end position="142"/>
    </location>
</feature>
<keyword evidence="3" id="KW-0812">Transmembrane</keyword>
<feature type="transmembrane region" description="Helical" evidence="3">
    <location>
        <begin position="365"/>
        <end position="386"/>
    </location>
</feature>
<keyword evidence="4" id="KW-1185">Reference proteome</keyword>
<dbReference type="PANTHER" id="PTHR14096">
    <property type="entry name" value="APOLIPOPROTEIN L"/>
    <property type="match status" value="1"/>
</dbReference>
<feature type="region of interest" description="Disordered" evidence="2">
    <location>
        <begin position="290"/>
        <end position="329"/>
    </location>
</feature>
<name>A0A8J1KUE6_XENLA</name>
<evidence type="ECO:0000313" key="5">
    <source>
        <dbReference type="RefSeq" id="XP_041420940.1"/>
    </source>
</evidence>
<dbReference type="GO" id="GO:0016020">
    <property type="term" value="C:membrane"/>
    <property type="evidence" value="ECO:0007669"/>
    <property type="project" value="TreeGrafter"/>
</dbReference>
<evidence type="ECO:0000256" key="3">
    <source>
        <dbReference type="SAM" id="Phobius"/>
    </source>
</evidence>
<feature type="transmembrane region" description="Helical" evidence="3">
    <location>
        <begin position="86"/>
        <end position="108"/>
    </location>
</feature>
<dbReference type="GO" id="GO:0005576">
    <property type="term" value="C:extracellular region"/>
    <property type="evidence" value="ECO:0007669"/>
    <property type="project" value="InterPro"/>
</dbReference>
<accession>A0A8J1KUE6</accession>
<evidence type="ECO:0000313" key="4">
    <source>
        <dbReference type="Proteomes" id="UP000186698"/>
    </source>
</evidence>
<reference evidence="5" key="1">
    <citation type="submission" date="2025-08" db="UniProtKB">
        <authorList>
            <consortium name="RefSeq"/>
        </authorList>
    </citation>
    <scope>IDENTIFICATION</scope>
    <source>
        <strain evidence="5">J_2021</strain>
        <tissue evidence="5">Erythrocytes</tissue>
    </source>
</reference>
<gene>
    <name evidence="5" type="primary">LOC108718206</name>
</gene>
<dbReference type="RefSeq" id="XP_041420940.1">
    <property type="nucleotide sequence ID" value="XM_041565006.1"/>
</dbReference>
<dbReference type="Gene3D" id="1.20.1170.10">
    <property type="match status" value="1"/>
</dbReference>
<dbReference type="AlphaFoldDB" id="A0A8J1KUE6"/>
<dbReference type="GO" id="GO:0008289">
    <property type="term" value="F:lipid binding"/>
    <property type="evidence" value="ECO:0000318"/>
    <property type="project" value="GO_Central"/>
</dbReference>
<dbReference type="PANTHER" id="PTHR14096:SF27">
    <property type="entry name" value="APOLIPOPROTEIN L2"/>
    <property type="match status" value="1"/>
</dbReference>